<dbReference type="PANTHER" id="PTHR30441:SF4">
    <property type="entry name" value="PROTEIN ASMA"/>
    <property type="match status" value="1"/>
</dbReference>
<gene>
    <name evidence="2" type="ORF">CSF007_6470</name>
    <name evidence="3" type="ORF">NCTC10476_00828</name>
</gene>
<accession>A0A0A8VHG4</accession>
<dbReference type="InterPro" id="IPR052894">
    <property type="entry name" value="AsmA-related"/>
</dbReference>
<dbReference type="EMBL" id="LN681231">
    <property type="protein sequence ID" value="CEK27051.1"/>
    <property type="molecule type" value="Genomic_DNA"/>
</dbReference>
<organism evidence="2">
    <name type="scientific">Yersinia ruckeri</name>
    <dbReference type="NCBI Taxonomy" id="29486"/>
    <lineage>
        <taxon>Bacteria</taxon>
        <taxon>Pseudomonadati</taxon>
        <taxon>Pseudomonadota</taxon>
        <taxon>Gammaproteobacteria</taxon>
        <taxon>Enterobacterales</taxon>
        <taxon>Yersiniaceae</taxon>
        <taxon>Yersinia</taxon>
    </lineage>
</organism>
<dbReference type="RefSeq" id="WP_004717185.1">
    <property type="nucleotide sequence ID" value="NZ_CABIHR010000007.1"/>
</dbReference>
<dbReference type="OrthoDB" id="9766390at2"/>
<dbReference type="Proteomes" id="UP000255169">
    <property type="component" value="Unassembled WGS sequence"/>
</dbReference>
<evidence type="ECO:0000313" key="3">
    <source>
        <dbReference type="EMBL" id="SUP99593.1"/>
    </source>
</evidence>
<dbReference type="PANTHER" id="PTHR30441">
    <property type="entry name" value="DUF748 DOMAIN-CONTAINING PROTEIN"/>
    <property type="match status" value="1"/>
</dbReference>
<feature type="domain" description="AsmA" evidence="1">
    <location>
        <begin position="5"/>
        <end position="213"/>
    </location>
</feature>
<keyword evidence="4" id="KW-1185">Reference proteome</keyword>
<sequence>MKRLLTTLAILLVVLIAGMSALVLLVNPNDFRAYMVKQVEKKYSYQLSLEGDMRWHVWPRLSIISGRMSLIAPGATTPVVSAENMRLDVKLWPLLSHQLAVKQVMLKGAVVRLTPDSEAQALADAPVAPAGNTPSSERASWSLDIGKVQVVDSLLIWQRANDDQINVRDINLLMEQGPQHQVSVSLSSRVNRDQRDLTLSLAADVDMQRYPQQIMANISQFSYKLEGADVPVGGIVGQGALTASYQKEDARISIDKINISANDNVLTGSLQASLGDLPDYRVDLQSDNLNLDKLFGWQAKMGNTDSSSPPSSRQQVVAAPVIANQDVDVGRDLQSLRDFTGHLALTATNLVYRGISVNKFTVLVDNQQGKLTVSRLSGQALNGEFSFPGTLNITNKRLLLSVEPVIQHMDLGPLLKAADLPLILTGQFSMTGQLSGVGFDIAALSRRWNGNVRLEMKSAQLHGMNIQQLIQQAVTRSTSDVTGPDRFERYTEVSRLQANLVLNKGLLSVNELNADSALLLLKGSGTLNLPAQQADMNLIVRIVKGWRGQDKLVSLLQTTDIPLRIYGPWSQLKYQLEVEKLLRKELQQRAKSALNEWVERNKNKGSDQELKKLLDKL</sequence>
<protein>
    <submittedName>
        <fullName evidence="2">A/G-specific adenine glycosylase</fullName>
        <ecNumber evidence="2">3.2.2.-</ecNumber>
    </submittedName>
    <submittedName>
        <fullName evidence="3">Putative assembly protein</fullName>
    </submittedName>
</protein>
<feature type="domain" description="AsmA" evidence="1">
    <location>
        <begin position="250"/>
        <end position="511"/>
    </location>
</feature>
<evidence type="ECO:0000313" key="2">
    <source>
        <dbReference type="EMBL" id="CEK27051.1"/>
    </source>
</evidence>
<name>A0A0A8VHG4_YERRU</name>
<keyword evidence="2" id="KW-0378">Hydrolase</keyword>
<dbReference type="Pfam" id="PF05170">
    <property type="entry name" value="AsmA"/>
    <property type="match status" value="2"/>
</dbReference>
<dbReference type="EC" id="3.2.2.-" evidence="2"/>
<dbReference type="GO" id="GO:0005886">
    <property type="term" value="C:plasma membrane"/>
    <property type="evidence" value="ECO:0007669"/>
    <property type="project" value="TreeGrafter"/>
</dbReference>
<proteinExistence type="predicted"/>
<reference evidence="2" key="1">
    <citation type="journal article" date="2015" name="Genome Announc.">
        <title>Complete Genome Sequence of Yersinia ruckeri Strain CSF007-82, Etiologic Agent of Red Mouth Disease in Salmonid Fish.</title>
        <authorList>
            <person name="Nelson M.C."/>
            <person name="LaPatra S.E."/>
            <person name="Welch T.J."/>
            <person name="Graf J."/>
        </authorList>
    </citation>
    <scope>NUCLEOTIDE SEQUENCE</scope>
    <source>
        <strain evidence="2">CSF007-82</strain>
    </source>
</reference>
<evidence type="ECO:0000259" key="1">
    <source>
        <dbReference type="Pfam" id="PF05170"/>
    </source>
</evidence>
<keyword evidence="2" id="KW-0326">Glycosidase</keyword>
<dbReference type="STRING" id="29486.UGYR_16115"/>
<dbReference type="NCBIfam" id="NF008091">
    <property type="entry name" value="PRK10833.1"/>
    <property type="match status" value="1"/>
</dbReference>
<dbReference type="GO" id="GO:0016798">
    <property type="term" value="F:hydrolase activity, acting on glycosyl bonds"/>
    <property type="evidence" value="ECO:0007669"/>
    <property type="project" value="UniProtKB-KW"/>
</dbReference>
<dbReference type="AlphaFoldDB" id="A0A0A8VHG4"/>
<dbReference type="GO" id="GO:0090313">
    <property type="term" value="P:regulation of protein targeting to membrane"/>
    <property type="evidence" value="ECO:0007669"/>
    <property type="project" value="TreeGrafter"/>
</dbReference>
<dbReference type="EMBL" id="UHJG01000001">
    <property type="protein sequence ID" value="SUP99593.1"/>
    <property type="molecule type" value="Genomic_DNA"/>
</dbReference>
<evidence type="ECO:0000313" key="4">
    <source>
        <dbReference type="Proteomes" id="UP000255169"/>
    </source>
</evidence>
<reference evidence="3 4" key="2">
    <citation type="submission" date="2018-06" db="EMBL/GenBank/DDBJ databases">
        <authorList>
            <consortium name="Pathogen Informatics"/>
            <person name="Doyle S."/>
        </authorList>
    </citation>
    <scope>NUCLEOTIDE SEQUENCE [LARGE SCALE GENOMIC DNA]</scope>
    <source>
        <strain evidence="3 4">NCTC10476</strain>
    </source>
</reference>
<dbReference type="GeneID" id="66879020"/>
<dbReference type="InterPro" id="IPR007844">
    <property type="entry name" value="AsmA"/>
</dbReference>